<evidence type="ECO:0000313" key="2">
    <source>
        <dbReference type="EMBL" id="ODN67108.1"/>
    </source>
</evidence>
<name>A0A1E3GSR5_9GAMM</name>
<dbReference type="InterPro" id="IPR041651">
    <property type="entry name" value="DUF5610"/>
</dbReference>
<feature type="domain" description="DUF5610" evidence="1">
    <location>
        <begin position="68"/>
        <end position="186"/>
    </location>
</feature>
<reference evidence="2 3" key="1">
    <citation type="submission" date="2016-07" db="EMBL/GenBank/DDBJ databases">
        <title>Draft Genome Sequence of Methylophaga muralis Bur 1.</title>
        <authorList>
            <person name="Vasilenko O.V."/>
            <person name="Doronina N.V."/>
            <person name="Shmareva M.N."/>
            <person name="Tarlachkov S.V."/>
            <person name="Mustakhimov I."/>
            <person name="Trotsenko Y.A."/>
        </authorList>
    </citation>
    <scope>NUCLEOTIDE SEQUENCE [LARGE SCALE GENOMIC DNA]</scope>
    <source>
        <strain evidence="2 3">Bur 1</strain>
    </source>
</reference>
<dbReference type="PATRIC" id="fig|291169.3.peg.1184"/>
<dbReference type="Pfam" id="PF18433">
    <property type="entry name" value="DUF5610"/>
    <property type="match status" value="1"/>
</dbReference>
<dbReference type="Proteomes" id="UP000094379">
    <property type="component" value="Unassembled WGS sequence"/>
</dbReference>
<keyword evidence="3" id="KW-1185">Reference proteome</keyword>
<proteinExistence type="predicted"/>
<evidence type="ECO:0000259" key="1">
    <source>
        <dbReference type="Pfam" id="PF18433"/>
    </source>
</evidence>
<dbReference type="AlphaFoldDB" id="A0A1E3GSR5"/>
<dbReference type="Gene3D" id="1.10.132.90">
    <property type="match status" value="1"/>
</dbReference>
<protein>
    <recommendedName>
        <fullName evidence="1">DUF5610 domain-containing protein</fullName>
    </recommendedName>
</protein>
<gene>
    <name evidence="2" type="ORF">A9E74_01180</name>
</gene>
<comment type="caution">
    <text evidence="2">The sequence shown here is derived from an EMBL/GenBank/DDBJ whole genome shotgun (WGS) entry which is preliminary data.</text>
</comment>
<dbReference type="STRING" id="291169.A9E74_01180"/>
<sequence length="196" mass="21247">MTINTAPFGQTVSSMAKDTVNKQDVPLGQQISAMAQDKKFSVADSNSELNLSILKVSFNISEANGDGAMALLYKTALEGINDSLKAEFGDNAIQKAYDQGIDVSPEATSERIVQMSTAFFDAYYSTRQNMSLDEALESFVKVIGGGIDQGFKEARDILSGLNVLQGDIASNIDKTYDLVQQGLQSFLQNYQSSREA</sequence>
<dbReference type="RefSeq" id="WP_069295680.1">
    <property type="nucleotide sequence ID" value="NZ_MCRI01000009.1"/>
</dbReference>
<evidence type="ECO:0000313" key="3">
    <source>
        <dbReference type="Proteomes" id="UP000094379"/>
    </source>
</evidence>
<dbReference type="EMBL" id="MCRI01000009">
    <property type="protein sequence ID" value="ODN67108.1"/>
    <property type="molecule type" value="Genomic_DNA"/>
</dbReference>
<organism evidence="2 3">
    <name type="scientific">Methylophaga muralis</name>
    <dbReference type="NCBI Taxonomy" id="291169"/>
    <lineage>
        <taxon>Bacteria</taxon>
        <taxon>Pseudomonadati</taxon>
        <taxon>Pseudomonadota</taxon>
        <taxon>Gammaproteobacteria</taxon>
        <taxon>Thiotrichales</taxon>
        <taxon>Piscirickettsiaceae</taxon>
        <taxon>Methylophaga</taxon>
    </lineage>
</organism>
<accession>A0A1E3GSR5</accession>